<dbReference type="Proteomes" id="UP000035680">
    <property type="component" value="Unassembled WGS sequence"/>
</dbReference>
<proteinExistence type="predicted"/>
<reference evidence="1" key="1">
    <citation type="submission" date="2014-07" db="EMBL/GenBank/DDBJ databases">
        <authorList>
            <person name="Martin A.A"/>
            <person name="De Silva N."/>
        </authorList>
    </citation>
    <scope>NUCLEOTIDE SEQUENCE</scope>
</reference>
<keyword evidence="1" id="KW-1185">Reference proteome</keyword>
<reference evidence="2" key="2">
    <citation type="submission" date="2015-08" db="UniProtKB">
        <authorList>
            <consortium name="WormBaseParasite"/>
        </authorList>
    </citation>
    <scope>IDENTIFICATION</scope>
</reference>
<evidence type="ECO:0000313" key="1">
    <source>
        <dbReference type="Proteomes" id="UP000035680"/>
    </source>
</evidence>
<name>A0A0K0F0H9_STRVS</name>
<evidence type="ECO:0000313" key="2">
    <source>
        <dbReference type="WBParaSite" id="SVE_0229300.1"/>
    </source>
</evidence>
<organism evidence="1 2">
    <name type="scientific">Strongyloides venezuelensis</name>
    <name type="common">Threadworm</name>
    <dbReference type="NCBI Taxonomy" id="75913"/>
    <lineage>
        <taxon>Eukaryota</taxon>
        <taxon>Metazoa</taxon>
        <taxon>Ecdysozoa</taxon>
        <taxon>Nematoda</taxon>
        <taxon>Chromadorea</taxon>
        <taxon>Rhabditida</taxon>
        <taxon>Tylenchina</taxon>
        <taxon>Panagrolaimomorpha</taxon>
        <taxon>Strongyloidoidea</taxon>
        <taxon>Strongyloididae</taxon>
        <taxon>Strongyloides</taxon>
    </lineage>
</organism>
<sequence length="140" mass="16168">MEKNVLHGSLGSPKGIRNAKYLFTLPIKENEKNIKVIEYRYIKSKSNTIEATLTKHILNSIIKEFQNVKNLTIFVNSSNWCNIFKNSLKIDSNFENINKLFTIISIESIKHKLLDLLIEKTIPNEAKKGKLFAETIEFNL</sequence>
<protein>
    <submittedName>
        <fullName evidence="2">Uncharacterized protein</fullName>
    </submittedName>
</protein>
<dbReference type="WBParaSite" id="SVE_0229300.1">
    <property type="protein sequence ID" value="SVE_0229300.1"/>
    <property type="gene ID" value="SVE_0229300"/>
</dbReference>
<accession>A0A0K0F0H9</accession>
<dbReference type="AlphaFoldDB" id="A0A0K0F0H9"/>